<reference evidence="3 4" key="1">
    <citation type="journal article" date="2011" name="Nat. Biotechnol.">
        <title>Comparative genomic analysis of the thermophilic biomass-degrading fungi Myceliophthora thermophila and Thielavia terrestris.</title>
        <authorList>
            <person name="Berka R.M."/>
            <person name="Grigoriev I.V."/>
            <person name="Otillar R."/>
            <person name="Salamov A."/>
            <person name="Grimwood J."/>
            <person name="Reid I."/>
            <person name="Ishmael N."/>
            <person name="John T."/>
            <person name="Darmond C."/>
            <person name="Moisan M.-C."/>
            <person name="Henrissat B."/>
            <person name="Coutinho P.M."/>
            <person name="Lombard V."/>
            <person name="Natvig D.O."/>
            <person name="Lindquist E."/>
            <person name="Schmutz J."/>
            <person name="Lucas S."/>
            <person name="Harris P."/>
            <person name="Powlowski J."/>
            <person name="Bellemare A."/>
            <person name="Taylor D."/>
            <person name="Butler G."/>
            <person name="de Vries R.P."/>
            <person name="Allijn I.E."/>
            <person name="van den Brink J."/>
            <person name="Ushinsky S."/>
            <person name="Storms R."/>
            <person name="Powell A.J."/>
            <person name="Paulsen I.T."/>
            <person name="Elbourne L.D.H."/>
            <person name="Baker S.E."/>
            <person name="Magnuson J."/>
            <person name="LaBoissiere S."/>
            <person name="Clutterbuck A.J."/>
            <person name="Martinez D."/>
            <person name="Wogulis M."/>
            <person name="de Leon A.L."/>
            <person name="Rey M.W."/>
            <person name="Tsang A."/>
        </authorList>
    </citation>
    <scope>NUCLEOTIDE SEQUENCE [LARGE SCALE GENOMIC DNA]</scope>
    <source>
        <strain evidence="4">ATCC 38088 / NRRL 8126</strain>
    </source>
</reference>
<protein>
    <submittedName>
        <fullName evidence="3">Uncharacterized protein</fullName>
    </submittedName>
</protein>
<dbReference type="RefSeq" id="XP_003653288.1">
    <property type="nucleotide sequence ID" value="XM_003653240.1"/>
</dbReference>
<evidence type="ECO:0000256" key="2">
    <source>
        <dbReference type="SAM" id="SignalP"/>
    </source>
</evidence>
<feature type="chain" id="PRO_5003436948" evidence="2">
    <location>
        <begin position="23"/>
        <end position="165"/>
    </location>
</feature>
<feature type="signal peptide" evidence="2">
    <location>
        <begin position="1"/>
        <end position="22"/>
    </location>
</feature>
<evidence type="ECO:0000313" key="3">
    <source>
        <dbReference type="EMBL" id="AEO66952.1"/>
    </source>
</evidence>
<keyword evidence="4" id="KW-1185">Reference proteome</keyword>
<name>G2R4W7_THETT</name>
<feature type="region of interest" description="Disordered" evidence="1">
    <location>
        <begin position="62"/>
        <end position="126"/>
    </location>
</feature>
<dbReference type="EMBL" id="CP003010">
    <property type="protein sequence ID" value="AEO66952.1"/>
    <property type="molecule type" value="Genomic_DNA"/>
</dbReference>
<gene>
    <name evidence="3" type="ORF">THITE_110207</name>
</gene>
<feature type="compositionally biased region" description="Basic and acidic residues" evidence="1">
    <location>
        <begin position="95"/>
        <end position="104"/>
    </location>
</feature>
<accession>G2R4W7</accession>
<feature type="compositionally biased region" description="Basic and acidic residues" evidence="1">
    <location>
        <begin position="70"/>
        <end position="80"/>
    </location>
</feature>
<dbReference type="GeneID" id="11518584"/>
<sequence length="165" mass="18685">MEWKRRLPGLKLLVLGLLFLLGDSPRFCHQAKLVGLDHRAKRFLRGEISAYSASELHRLMAGPESAIAPDPEKIRRRSGEDPDLSGGCSFPVESWAERQSDRQVTRLKGPSAAQANPNPGEMGNESQVEFPFYSRFPMPIFQFRSRFKARNMYPRAKGKIFEPPA</sequence>
<dbReference type="KEGG" id="ttt:THITE_110207"/>
<keyword evidence="2" id="KW-0732">Signal</keyword>
<dbReference type="HOGENOM" id="CLU_1611949_0_0_1"/>
<organism evidence="3 4">
    <name type="scientific">Thermothielavioides terrestris (strain ATCC 38088 / NRRL 8126)</name>
    <name type="common">Thielavia terrestris</name>
    <dbReference type="NCBI Taxonomy" id="578455"/>
    <lineage>
        <taxon>Eukaryota</taxon>
        <taxon>Fungi</taxon>
        <taxon>Dikarya</taxon>
        <taxon>Ascomycota</taxon>
        <taxon>Pezizomycotina</taxon>
        <taxon>Sordariomycetes</taxon>
        <taxon>Sordariomycetidae</taxon>
        <taxon>Sordariales</taxon>
        <taxon>Chaetomiaceae</taxon>
        <taxon>Thermothielavioides</taxon>
        <taxon>Thermothielavioides terrestris</taxon>
    </lineage>
</organism>
<dbReference type="AlphaFoldDB" id="G2R4W7"/>
<evidence type="ECO:0000313" key="4">
    <source>
        <dbReference type="Proteomes" id="UP000008181"/>
    </source>
</evidence>
<dbReference type="Proteomes" id="UP000008181">
    <property type="component" value="Chromosome 2"/>
</dbReference>
<evidence type="ECO:0000256" key="1">
    <source>
        <dbReference type="SAM" id="MobiDB-lite"/>
    </source>
</evidence>
<proteinExistence type="predicted"/>